<evidence type="ECO:0000256" key="3">
    <source>
        <dbReference type="ARBA" id="ARBA00022692"/>
    </source>
</evidence>
<keyword evidence="2" id="KW-1003">Cell membrane</keyword>
<dbReference type="EMBL" id="LT629690">
    <property type="protein sequence ID" value="SDF90708.1"/>
    <property type="molecule type" value="Genomic_DNA"/>
</dbReference>
<feature type="transmembrane region" description="Helical" evidence="7">
    <location>
        <begin position="450"/>
        <end position="470"/>
    </location>
</feature>
<evidence type="ECO:0000256" key="6">
    <source>
        <dbReference type="ARBA" id="ARBA00038076"/>
    </source>
</evidence>
<comment type="similarity">
    <text evidence="6">Belongs to the ABC-4 integral membrane protein family.</text>
</comment>
<feature type="domain" description="MacB-like periplasmic core" evidence="9">
    <location>
        <begin position="95"/>
        <end position="312"/>
    </location>
</feature>
<evidence type="ECO:0000256" key="1">
    <source>
        <dbReference type="ARBA" id="ARBA00004651"/>
    </source>
</evidence>
<proteinExistence type="inferred from homology"/>
<feature type="transmembrane region" description="Helical" evidence="7">
    <location>
        <begin position="408"/>
        <end position="430"/>
    </location>
</feature>
<dbReference type="InterPro" id="IPR047928">
    <property type="entry name" value="Perm_prefix_1"/>
</dbReference>
<comment type="subcellular location">
    <subcellularLocation>
        <location evidence="1">Cell membrane</location>
        <topology evidence="1">Multi-pass membrane protein</topology>
    </subcellularLocation>
</comment>
<evidence type="ECO:0000256" key="7">
    <source>
        <dbReference type="SAM" id="Phobius"/>
    </source>
</evidence>
<dbReference type="Proteomes" id="UP000182427">
    <property type="component" value="Chromosome I"/>
</dbReference>
<dbReference type="InterPro" id="IPR025857">
    <property type="entry name" value="MacB_PCD"/>
</dbReference>
<evidence type="ECO:0000259" key="9">
    <source>
        <dbReference type="Pfam" id="PF12704"/>
    </source>
</evidence>
<dbReference type="PANTHER" id="PTHR30572:SF4">
    <property type="entry name" value="ABC TRANSPORTER PERMEASE YTRF"/>
    <property type="match status" value="1"/>
</dbReference>
<protein>
    <submittedName>
        <fullName evidence="10">Duplicated orphan permease</fullName>
    </submittedName>
</protein>
<keyword evidence="11" id="KW-1185">Reference proteome</keyword>
<sequence length="878" mass="95340">MIHELFTRLGFLFRRRPANDLDEELRTHMEQSIESKIASGMLPEEARRQAGIEFGSMEAAREQSAGAHPRSWFGVLQQDLRFGLRSLSRDRGFAIVSILILALGIGANVAVFSLVNTILLRPLPFKDPQQLVWLEPAKKAGGLSGSTYSSDAYDDLVAMNRSYDGITGYFAFSSPNNMKLTGNGIPQPITGIGVVPNFLDVLGIKPELGRNFLPGEGKMNAPAVALLSHAFWKTHFQGDPNIVGKAISVDDKPLTIVGVLPQSFDFGATFSPGTRVDVLSPFSLDMGRNWGNIITFIARLKPGVTVQQASSEAAILFPQFYNNKKYPNSKGDYGPTVATPIKEHVAGQIRRSLYMLWGAVAMILLIVCVNLSNLLLGRAATRSKEFSLRFALGASRGRLIRQLLTESALLSFFGALLGIGLAAIIVQWLAHQGSVALPLLSELRIDTSSLLWTLVLAFGATLLFGVMPSLRVTGGDLQSQLKDSGPGTSEGRSHDRLRNTLVVSEIALACVLIISAGLLLRSFLHVMDVDLGYRPTQAAAISVDVPNLKDEPRYAFYRNMLNEVSNIPGIQSVGLSDNLPLARNRTWGAPRIKGVDYKPHELQPTFIYIVTPGYVKTMGMHLRGRDIAWTDNSTSENVAIINEKAARFLFPNGDAIDHKVMQGDKEIRIVGVVSDIHETDVEASSAWQLYLPLTQGWGEDGAELVVRSTLPADTLGATIMQTLRKLNPGQPAMQLRPLQEFVDHSTSPRRFFAILVAAFAGTGLILACLGIYGVISYSVTRKTQEIGIRMALGASRDVVLRGIIGRTLQLAAIGIIVGSIASFIVAQSISAMLYGTQPTDATTFTATLILLLAVALLAGYLPARRASQIDPMAALRTQ</sequence>
<dbReference type="PANTHER" id="PTHR30572">
    <property type="entry name" value="MEMBRANE COMPONENT OF TRANSPORTER-RELATED"/>
    <property type="match status" value="1"/>
</dbReference>
<dbReference type="InterPro" id="IPR017800">
    <property type="entry name" value="ADOP"/>
</dbReference>
<dbReference type="AlphaFoldDB" id="A0A1G7PWU4"/>
<feature type="transmembrane region" description="Helical" evidence="7">
    <location>
        <begin position="501"/>
        <end position="524"/>
    </location>
</feature>
<keyword evidence="3 7" id="KW-0812">Transmembrane</keyword>
<dbReference type="NCBIfam" id="NF038403">
    <property type="entry name" value="perm_prefix_1"/>
    <property type="match status" value="1"/>
</dbReference>
<feature type="transmembrane region" description="Helical" evidence="7">
    <location>
        <begin position="810"/>
        <end position="835"/>
    </location>
</feature>
<evidence type="ECO:0000256" key="2">
    <source>
        <dbReference type="ARBA" id="ARBA00022475"/>
    </source>
</evidence>
<feature type="transmembrane region" description="Helical" evidence="7">
    <location>
        <begin position="751"/>
        <end position="775"/>
    </location>
</feature>
<dbReference type="RefSeq" id="WP_083346412.1">
    <property type="nucleotide sequence ID" value="NZ_LT629690.1"/>
</dbReference>
<dbReference type="GO" id="GO:0022857">
    <property type="term" value="F:transmembrane transporter activity"/>
    <property type="evidence" value="ECO:0007669"/>
    <property type="project" value="TreeGrafter"/>
</dbReference>
<feature type="domain" description="ABC3 transporter permease C-terminal" evidence="8">
    <location>
        <begin position="359"/>
        <end position="473"/>
    </location>
</feature>
<feature type="domain" description="ABC3 transporter permease C-terminal" evidence="8">
    <location>
        <begin position="758"/>
        <end position="871"/>
    </location>
</feature>
<organism evidence="10 11">
    <name type="scientific">Terriglobus roseus</name>
    <dbReference type="NCBI Taxonomy" id="392734"/>
    <lineage>
        <taxon>Bacteria</taxon>
        <taxon>Pseudomonadati</taxon>
        <taxon>Acidobacteriota</taxon>
        <taxon>Terriglobia</taxon>
        <taxon>Terriglobales</taxon>
        <taxon>Acidobacteriaceae</taxon>
        <taxon>Terriglobus</taxon>
    </lineage>
</organism>
<feature type="transmembrane region" description="Helical" evidence="7">
    <location>
        <begin position="354"/>
        <end position="376"/>
    </location>
</feature>
<feature type="transmembrane region" description="Helical" evidence="7">
    <location>
        <begin position="841"/>
        <end position="863"/>
    </location>
</feature>
<name>A0A1G7PWU4_9BACT</name>
<evidence type="ECO:0000313" key="10">
    <source>
        <dbReference type="EMBL" id="SDF90708.1"/>
    </source>
</evidence>
<dbReference type="OrthoDB" id="127482at2"/>
<reference evidence="10 11" key="1">
    <citation type="submission" date="2016-10" db="EMBL/GenBank/DDBJ databases">
        <authorList>
            <person name="de Groot N.N."/>
        </authorList>
    </citation>
    <scope>NUCLEOTIDE SEQUENCE [LARGE SCALE GENOMIC DNA]</scope>
    <source>
        <strain evidence="10 11">GAS232</strain>
    </source>
</reference>
<feature type="transmembrane region" description="Helical" evidence="7">
    <location>
        <begin position="93"/>
        <end position="115"/>
    </location>
</feature>
<feature type="domain" description="MacB-like periplasmic core" evidence="9">
    <location>
        <begin position="603"/>
        <end position="696"/>
    </location>
</feature>
<dbReference type="Pfam" id="PF12704">
    <property type="entry name" value="MacB_PCD"/>
    <property type="match status" value="2"/>
</dbReference>
<evidence type="ECO:0000313" key="11">
    <source>
        <dbReference type="Proteomes" id="UP000182427"/>
    </source>
</evidence>
<keyword evidence="5 7" id="KW-0472">Membrane</keyword>
<keyword evidence="4 7" id="KW-1133">Transmembrane helix</keyword>
<dbReference type="InterPro" id="IPR050250">
    <property type="entry name" value="Macrolide_Exporter_MacB"/>
</dbReference>
<dbReference type="GO" id="GO:0005886">
    <property type="term" value="C:plasma membrane"/>
    <property type="evidence" value="ECO:0007669"/>
    <property type="project" value="UniProtKB-SubCell"/>
</dbReference>
<accession>A0A1G7PWU4</accession>
<dbReference type="InterPro" id="IPR003838">
    <property type="entry name" value="ABC3_permease_C"/>
</dbReference>
<dbReference type="Pfam" id="PF02687">
    <property type="entry name" value="FtsX"/>
    <property type="match status" value="2"/>
</dbReference>
<dbReference type="NCBIfam" id="TIGR03434">
    <property type="entry name" value="ADOP"/>
    <property type="match status" value="1"/>
</dbReference>
<evidence type="ECO:0000256" key="5">
    <source>
        <dbReference type="ARBA" id="ARBA00023136"/>
    </source>
</evidence>
<gene>
    <name evidence="10" type="ORF">SAMN05444167_3655</name>
</gene>
<evidence type="ECO:0000259" key="8">
    <source>
        <dbReference type="Pfam" id="PF02687"/>
    </source>
</evidence>
<evidence type="ECO:0000256" key="4">
    <source>
        <dbReference type="ARBA" id="ARBA00022989"/>
    </source>
</evidence>